<evidence type="ECO:0000313" key="2">
    <source>
        <dbReference type="EMBL" id="ODV70571.1"/>
    </source>
</evidence>
<keyword evidence="1" id="KW-0812">Transmembrane</keyword>
<organism evidence="2 3">
    <name type="scientific">Hyphopichia burtonii NRRL Y-1933</name>
    <dbReference type="NCBI Taxonomy" id="984485"/>
    <lineage>
        <taxon>Eukaryota</taxon>
        <taxon>Fungi</taxon>
        <taxon>Dikarya</taxon>
        <taxon>Ascomycota</taxon>
        <taxon>Saccharomycotina</taxon>
        <taxon>Pichiomycetes</taxon>
        <taxon>Debaryomycetaceae</taxon>
        <taxon>Hyphopichia</taxon>
    </lineage>
</organism>
<feature type="transmembrane region" description="Helical" evidence="1">
    <location>
        <begin position="42"/>
        <end position="70"/>
    </location>
</feature>
<dbReference type="RefSeq" id="XP_020079638.1">
    <property type="nucleotide sequence ID" value="XM_020220004.1"/>
</dbReference>
<evidence type="ECO:0000313" key="3">
    <source>
        <dbReference type="Proteomes" id="UP000095085"/>
    </source>
</evidence>
<dbReference type="Proteomes" id="UP000095085">
    <property type="component" value="Unassembled WGS sequence"/>
</dbReference>
<feature type="transmembrane region" description="Helical" evidence="1">
    <location>
        <begin position="12"/>
        <end position="30"/>
    </location>
</feature>
<dbReference type="AlphaFoldDB" id="A0A1E4RTP1"/>
<gene>
    <name evidence="2" type="ORF">HYPBUDRAFT_146896</name>
</gene>
<protein>
    <submittedName>
        <fullName evidence="2">Uncharacterized protein</fullName>
    </submittedName>
</protein>
<dbReference type="GeneID" id="30994554"/>
<name>A0A1E4RTP1_9ASCO</name>
<keyword evidence="1" id="KW-0472">Membrane</keyword>
<sequence>MLPHLRDTSFSNFVGLALVISYMVNGIFSWRLTNYDLKVYSSLLGVVCGAAAVSGAWPSCLIAAVAGGLVTAAKAFNQGGDTNGNVRRGSGIIHLASNGTVISENFHPLHTTTGVWDKIINEGTLDANALAKRVALVCGGTKACDLGAVLDAENSDKEYIRFIIQSINNGVPYDPSP</sequence>
<evidence type="ECO:0000256" key="1">
    <source>
        <dbReference type="SAM" id="Phobius"/>
    </source>
</evidence>
<proteinExistence type="predicted"/>
<keyword evidence="1" id="KW-1133">Transmembrane helix</keyword>
<accession>A0A1E4RTP1</accession>
<reference evidence="3" key="1">
    <citation type="submission" date="2016-05" db="EMBL/GenBank/DDBJ databases">
        <title>Comparative genomics of biotechnologically important yeasts.</title>
        <authorList>
            <consortium name="DOE Joint Genome Institute"/>
            <person name="Riley R."/>
            <person name="Haridas S."/>
            <person name="Wolfe K.H."/>
            <person name="Lopes M.R."/>
            <person name="Hittinger C.T."/>
            <person name="Goker M."/>
            <person name="Salamov A."/>
            <person name="Wisecaver J."/>
            <person name="Long T.M."/>
            <person name="Aerts A.L."/>
            <person name="Barry K."/>
            <person name="Choi C."/>
            <person name="Clum A."/>
            <person name="Coughlan A.Y."/>
            <person name="Deshpande S."/>
            <person name="Douglass A.P."/>
            <person name="Hanson S.J."/>
            <person name="Klenk H.-P."/>
            <person name="Labutti K."/>
            <person name="Lapidus A."/>
            <person name="Lindquist E."/>
            <person name="Lipzen A."/>
            <person name="Meier-Kolthoff J.P."/>
            <person name="Ohm R.A."/>
            <person name="Otillar R.P."/>
            <person name="Pangilinan J."/>
            <person name="Peng Y."/>
            <person name="Rokas A."/>
            <person name="Rosa C.A."/>
            <person name="Scheuner C."/>
            <person name="Sibirny A.A."/>
            <person name="Slot J.C."/>
            <person name="Stielow J.B."/>
            <person name="Sun H."/>
            <person name="Kurtzman C.P."/>
            <person name="Blackwell M."/>
            <person name="Grigoriev I.V."/>
            <person name="Jeffries T.W."/>
        </authorList>
    </citation>
    <scope>NUCLEOTIDE SEQUENCE [LARGE SCALE GENOMIC DNA]</scope>
    <source>
        <strain evidence="3">NRRL Y-1933</strain>
    </source>
</reference>
<keyword evidence="3" id="KW-1185">Reference proteome</keyword>
<dbReference type="EMBL" id="KV454538">
    <property type="protein sequence ID" value="ODV70571.1"/>
    <property type="molecule type" value="Genomic_DNA"/>
</dbReference>